<organism evidence="1 2">
    <name type="scientific">Olsenella profusa F0195</name>
    <dbReference type="NCBI Taxonomy" id="1125712"/>
    <lineage>
        <taxon>Bacteria</taxon>
        <taxon>Bacillati</taxon>
        <taxon>Actinomycetota</taxon>
        <taxon>Coriobacteriia</taxon>
        <taxon>Coriobacteriales</taxon>
        <taxon>Atopobiaceae</taxon>
        <taxon>Olsenella</taxon>
    </lineage>
</organism>
<gene>
    <name evidence="1" type="ORF">HMPREF1316_2632</name>
</gene>
<proteinExistence type="predicted"/>
<protein>
    <submittedName>
        <fullName evidence="1">Uncharacterized protein</fullName>
    </submittedName>
</protein>
<sequence length="40" mass="4292">MLSPEWRALVVALVMAVLSPVMAEIGKHVEAPTVEEGSDE</sequence>
<dbReference type="AlphaFoldDB" id="U2TU42"/>
<keyword evidence="2" id="KW-1185">Reference proteome</keyword>
<reference evidence="1 2" key="1">
    <citation type="submission" date="2013-08" db="EMBL/GenBank/DDBJ databases">
        <authorList>
            <person name="Durkin A.S."/>
            <person name="Haft D.R."/>
            <person name="McCorrison J."/>
            <person name="Torralba M."/>
            <person name="Gillis M."/>
            <person name="Haft D.H."/>
            <person name="Methe B."/>
            <person name="Sutton G."/>
            <person name="Nelson K.E."/>
        </authorList>
    </citation>
    <scope>NUCLEOTIDE SEQUENCE [LARGE SCALE GENOMIC DNA]</scope>
    <source>
        <strain evidence="1 2">F0195</strain>
    </source>
</reference>
<evidence type="ECO:0000313" key="2">
    <source>
        <dbReference type="Proteomes" id="UP000016638"/>
    </source>
</evidence>
<dbReference type="STRING" id="1125712.HMPREF1316_2632"/>
<dbReference type="EMBL" id="AWEZ01000025">
    <property type="protein sequence ID" value="ERL09593.1"/>
    <property type="molecule type" value="Genomic_DNA"/>
</dbReference>
<evidence type="ECO:0000313" key="1">
    <source>
        <dbReference type="EMBL" id="ERL09593.1"/>
    </source>
</evidence>
<comment type="caution">
    <text evidence="1">The sequence shown here is derived from an EMBL/GenBank/DDBJ whole genome shotgun (WGS) entry which is preliminary data.</text>
</comment>
<name>U2TU42_9ACTN</name>
<dbReference type="PATRIC" id="fig|1125712.3.peg.682"/>
<dbReference type="Proteomes" id="UP000016638">
    <property type="component" value="Unassembled WGS sequence"/>
</dbReference>
<accession>U2TU42</accession>